<dbReference type="PANTHER" id="PTHR43845:SF1">
    <property type="entry name" value="BLR5969 PROTEIN"/>
    <property type="match status" value="1"/>
</dbReference>
<dbReference type="RefSeq" id="WP_111351810.1">
    <property type="nucleotide sequence ID" value="NZ_QHHQ01000009.1"/>
</dbReference>
<organism evidence="2 3">
    <name type="scientific">Acuticoccus sediminis</name>
    <dbReference type="NCBI Taxonomy" id="2184697"/>
    <lineage>
        <taxon>Bacteria</taxon>
        <taxon>Pseudomonadati</taxon>
        <taxon>Pseudomonadota</taxon>
        <taxon>Alphaproteobacteria</taxon>
        <taxon>Hyphomicrobiales</taxon>
        <taxon>Amorphaceae</taxon>
        <taxon>Acuticoccus</taxon>
    </lineage>
</organism>
<comment type="caution">
    <text evidence="2">The sequence shown here is derived from an EMBL/GenBank/DDBJ whole genome shotgun (WGS) entry which is preliminary data.</text>
</comment>
<dbReference type="Gene3D" id="3.30.300.30">
    <property type="match status" value="1"/>
</dbReference>
<dbReference type="InterPro" id="IPR000873">
    <property type="entry name" value="AMP-dep_synth/lig_dom"/>
</dbReference>
<proteinExistence type="predicted"/>
<dbReference type="Proteomes" id="UP000249590">
    <property type="component" value="Unassembled WGS sequence"/>
</dbReference>
<evidence type="ECO:0000259" key="1">
    <source>
        <dbReference type="Pfam" id="PF00501"/>
    </source>
</evidence>
<keyword evidence="3" id="KW-1185">Reference proteome</keyword>
<dbReference type="InterPro" id="IPR042099">
    <property type="entry name" value="ANL_N_sf"/>
</dbReference>
<evidence type="ECO:0000313" key="3">
    <source>
        <dbReference type="Proteomes" id="UP000249590"/>
    </source>
</evidence>
<dbReference type="Gene3D" id="3.40.50.12780">
    <property type="entry name" value="N-terminal domain of ligase-like"/>
    <property type="match status" value="1"/>
</dbReference>
<gene>
    <name evidence="2" type="ORF">DLJ53_29315</name>
</gene>
<sequence length="454" mass="49101">MADDLTFQTPEDLTRARDEVFGATLDRIFDCHPHYRALFAERGIRRADIAGVADLPRLPVTGKSDYVGNPAGFTLDLPASVDAEERIVWDVMYTTGSTGDPTPFTSTSYDFLNVLALNRNMLRLRGVTADDTILNLFPLTRHPHGAFARAMNAAAAYGIPVVAAMPGSPSPRHPDLGNRMDEVCALAGRSGATILWGVPSYIRKMLGRAEEMGVRLPSVRLVFVTGEGFGEEARRDLVERLKRLGAPDPRVSVSYGATEMQGGMVECVPGAGYHNPAPLQFAFEAVDPETHEPVADGEEGLILLTHLDRRGTTMLRYALGDTARLTRERCPHCGALTERLVSVPVRRDGFVKIKGMLVNPQALVDGLAAEAGIAAFQAYVDKEDAADALSMDRLVIRLSPRGVADDALVRRVADKVKATVGVSPVVELVAADDAALGGGNWKAKPIIDLRRRPD</sequence>
<dbReference type="OrthoDB" id="580775at2"/>
<accession>A0A8B2NLG9</accession>
<dbReference type="SUPFAM" id="SSF56801">
    <property type="entry name" value="Acetyl-CoA synthetase-like"/>
    <property type="match status" value="1"/>
</dbReference>
<dbReference type="Pfam" id="PF00501">
    <property type="entry name" value="AMP-binding"/>
    <property type="match status" value="1"/>
</dbReference>
<protein>
    <recommendedName>
        <fullName evidence="1">AMP-dependent synthetase/ligase domain-containing protein</fullName>
    </recommendedName>
</protein>
<feature type="domain" description="AMP-dependent synthetase/ligase" evidence="1">
    <location>
        <begin position="91"/>
        <end position="304"/>
    </location>
</feature>
<evidence type="ECO:0000313" key="2">
    <source>
        <dbReference type="EMBL" id="RAH97305.1"/>
    </source>
</evidence>
<reference evidence="2 3" key="1">
    <citation type="submission" date="2018-05" db="EMBL/GenBank/DDBJ databases">
        <title>Acuticoccus sediminis sp. nov., isolated from deep-sea sediment of Indian Ocean.</title>
        <authorList>
            <person name="Liu X."/>
            <person name="Lai Q."/>
            <person name="Du Y."/>
            <person name="Sun F."/>
            <person name="Zhang X."/>
            <person name="Wang S."/>
            <person name="Shao Z."/>
        </authorList>
    </citation>
    <scope>NUCLEOTIDE SEQUENCE [LARGE SCALE GENOMIC DNA]</scope>
    <source>
        <strain evidence="2 3">PTG4-2</strain>
    </source>
</reference>
<name>A0A8B2NLG9_9HYPH</name>
<dbReference type="InterPro" id="IPR045851">
    <property type="entry name" value="AMP-bd_C_sf"/>
</dbReference>
<dbReference type="AlphaFoldDB" id="A0A8B2NLG9"/>
<dbReference type="PANTHER" id="PTHR43845">
    <property type="entry name" value="BLR5969 PROTEIN"/>
    <property type="match status" value="1"/>
</dbReference>
<dbReference type="EMBL" id="QHHQ01000009">
    <property type="protein sequence ID" value="RAH97305.1"/>
    <property type="molecule type" value="Genomic_DNA"/>
</dbReference>